<keyword evidence="1" id="KW-0812">Transmembrane</keyword>
<dbReference type="RefSeq" id="WP_343065839.1">
    <property type="nucleotide sequence ID" value="NZ_JACHVQ010000001.1"/>
</dbReference>
<comment type="caution">
    <text evidence="3">The sequence shown here is derived from an EMBL/GenBank/DDBJ whole genome shotgun (WGS) entry which is preliminary data.</text>
</comment>
<evidence type="ECO:0000256" key="1">
    <source>
        <dbReference type="SAM" id="Phobius"/>
    </source>
</evidence>
<dbReference type="PANTHER" id="PTHR34220:SF7">
    <property type="entry name" value="SENSOR HISTIDINE KINASE YPDA"/>
    <property type="match status" value="1"/>
</dbReference>
<accession>A0A839N522</accession>
<dbReference type="InterPro" id="IPR003594">
    <property type="entry name" value="HATPase_dom"/>
</dbReference>
<keyword evidence="3" id="KW-0418">Kinase</keyword>
<dbReference type="Pfam" id="PF06580">
    <property type="entry name" value="His_kinase"/>
    <property type="match status" value="1"/>
</dbReference>
<dbReference type="InterPro" id="IPR010559">
    <property type="entry name" value="Sig_transdc_His_kin_internal"/>
</dbReference>
<dbReference type="SUPFAM" id="SSF55874">
    <property type="entry name" value="ATPase domain of HSP90 chaperone/DNA topoisomerase II/histidine kinase"/>
    <property type="match status" value="1"/>
</dbReference>
<keyword evidence="4" id="KW-1185">Reference proteome</keyword>
<reference evidence="3 4" key="1">
    <citation type="submission" date="2020-08" db="EMBL/GenBank/DDBJ databases">
        <title>Sequencing the genomes of 1000 actinobacteria strains.</title>
        <authorList>
            <person name="Klenk H.-P."/>
        </authorList>
    </citation>
    <scope>NUCLEOTIDE SEQUENCE [LARGE SCALE GENOMIC DNA]</scope>
    <source>
        <strain evidence="3 4">DSM 105369</strain>
    </source>
</reference>
<proteinExistence type="predicted"/>
<dbReference type="GO" id="GO:0016020">
    <property type="term" value="C:membrane"/>
    <property type="evidence" value="ECO:0007669"/>
    <property type="project" value="InterPro"/>
</dbReference>
<name>A0A839N522_9MICO</name>
<protein>
    <submittedName>
        <fullName evidence="3">Two-component system LytT family sensor kinase</fullName>
        <ecNumber evidence="3">2.7.13.3</ecNumber>
    </submittedName>
</protein>
<dbReference type="Gene3D" id="3.30.565.10">
    <property type="entry name" value="Histidine kinase-like ATPase, C-terminal domain"/>
    <property type="match status" value="1"/>
</dbReference>
<sequence length="398" mass="43222">MNNVGVAVTIAVLLVLPVAALWWWARRHRGMGSEADRATLRTLHEANRAARPLREGLTEASAERAVRSLRPLLTAPAVALSDGRSVLGWDGHGEEHRADVLAAAMTTFEDGRARVDRISCEDPGCRLRDVISVPLVVDGSVVGTLHAVVTMAGAPVIKATHEVADWVSGQLELAEVDRRRSGLVEAELRALRAQISPHFIYNALTTIAAFVRTDPDRARELLLEFADFTRYSFRRRGEYTALADELQAIEQYLTLERARFGDRLRVTLRIAPDCLTVMVPYLSLQPVVENAVRHGLEPKSGPGEIVVEALSDGADVRISVEDNGVGEDPERIQAALDGVAQADSVGLSNVDMRLRATFGEQYGLVVETAPGAGTRVLMHVPRFAARTHAADGATHYGG</sequence>
<dbReference type="Proteomes" id="UP000559182">
    <property type="component" value="Unassembled WGS sequence"/>
</dbReference>
<dbReference type="Pfam" id="PF02518">
    <property type="entry name" value="HATPase_c"/>
    <property type="match status" value="1"/>
</dbReference>
<keyword evidence="1" id="KW-1133">Transmembrane helix</keyword>
<dbReference type="EC" id="2.7.13.3" evidence="3"/>
<feature type="domain" description="Histidine kinase/HSP90-like ATPase" evidence="2">
    <location>
        <begin position="279"/>
        <end position="384"/>
    </location>
</feature>
<keyword evidence="3" id="KW-0808">Transferase</keyword>
<dbReference type="AlphaFoldDB" id="A0A839N522"/>
<dbReference type="EMBL" id="JACHVQ010000001">
    <property type="protein sequence ID" value="MBB2892397.1"/>
    <property type="molecule type" value="Genomic_DNA"/>
</dbReference>
<keyword evidence="1" id="KW-0472">Membrane</keyword>
<evidence type="ECO:0000313" key="4">
    <source>
        <dbReference type="Proteomes" id="UP000559182"/>
    </source>
</evidence>
<dbReference type="InterPro" id="IPR050640">
    <property type="entry name" value="Bact_2-comp_sensor_kinase"/>
</dbReference>
<gene>
    <name evidence="3" type="ORF">FHU39_002381</name>
</gene>
<dbReference type="SMART" id="SM00387">
    <property type="entry name" value="HATPase_c"/>
    <property type="match status" value="1"/>
</dbReference>
<organism evidence="3 4">
    <name type="scientific">Flexivirga oryzae</name>
    <dbReference type="NCBI Taxonomy" id="1794944"/>
    <lineage>
        <taxon>Bacteria</taxon>
        <taxon>Bacillati</taxon>
        <taxon>Actinomycetota</taxon>
        <taxon>Actinomycetes</taxon>
        <taxon>Micrococcales</taxon>
        <taxon>Dermacoccaceae</taxon>
        <taxon>Flexivirga</taxon>
    </lineage>
</organism>
<evidence type="ECO:0000259" key="2">
    <source>
        <dbReference type="SMART" id="SM00387"/>
    </source>
</evidence>
<dbReference type="PANTHER" id="PTHR34220">
    <property type="entry name" value="SENSOR HISTIDINE KINASE YPDA"/>
    <property type="match status" value="1"/>
</dbReference>
<evidence type="ECO:0000313" key="3">
    <source>
        <dbReference type="EMBL" id="MBB2892397.1"/>
    </source>
</evidence>
<feature type="transmembrane region" description="Helical" evidence="1">
    <location>
        <begin position="6"/>
        <end position="25"/>
    </location>
</feature>
<dbReference type="InterPro" id="IPR036890">
    <property type="entry name" value="HATPase_C_sf"/>
</dbReference>
<dbReference type="GO" id="GO:0000155">
    <property type="term" value="F:phosphorelay sensor kinase activity"/>
    <property type="evidence" value="ECO:0007669"/>
    <property type="project" value="InterPro"/>
</dbReference>